<dbReference type="PANTHER" id="PTHR45734:SF10">
    <property type="entry name" value="BLISTERY, ISOFORM A"/>
    <property type="match status" value="1"/>
</dbReference>
<proteinExistence type="predicted"/>
<dbReference type="Gene3D" id="3.30.505.10">
    <property type="entry name" value="SH2 domain"/>
    <property type="match status" value="1"/>
</dbReference>
<feature type="compositionally biased region" description="Polar residues" evidence="1">
    <location>
        <begin position="122"/>
        <end position="135"/>
    </location>
</feature>
<name>A0A3S5BUF4_9PLAT</name>
<dbReference type="InterPro" id="IPR051484">
    <property type="entry name" value="Tensin_PTEN_phosphatase"/>
</dbReference>
<organism evidence="2 3">
    <name type="scientific">Protopolystoma xenopodis</name>
    <dbReference type="NCBI Taxonomy" id="117903"/>
    <lineage>
        <taxon>Eukaryota</taxon>
        <taxon>Metazoa</taxon>
        <taxon>Spiralia</taxon>
        <taxon>Lophotrochozoa</taxon>
        <taxon>Platyhelminthes</taxon>
        <taxon>Monogenea</taxon>
        <taxon>Polyopisthocotylea</taxon>
        <taxon>Polystomatidea</taxon>
        <taxon>Polystomatidae</taxon>
        <taxon>Protopolystoma</taxon>
    </lineage>
</organism>
<evidence type="ECO:0000256" key="1">
    <source>
        <dbReference type="SAM" id="MobiDB-lite"/>
    </source>
</evidence>
<keyword evidence="3" id="KW-1185">Reference proteome</keyword>
<dbReference type="InterPro" id="IPR036860">
    <property type="entry name" value="SH2_dom_sf"/>
</dbReference>
<gene>
    <name evidence="2" type="ORF">PXEA_LOCUS12316</name>
</gene>
<dbReference type="AlphaFoldDB" id="A0A3S5BUF4"/>
<evidence type="ECO:0000313" key="2">
    <source>
        <dbReference type="EMBL" id="VEL18876.1"/>
    </source>
</evidence>
<dbReference type="PANTHER" id="PTHR45734">
    <property type="entry name" value="TENSIN"/>
    <property type="match status" value="1"/>
</dbReference>
<accession>A0A3S5BUF4</accession>
<dbReference type="Proteomes" id="UP000784294">
    <property type="component" value="Unassembled WGS sequence"/>
</dbReference>
<dbReference type="OrthoDB" id="6273691at2759"/>
<dbReference type="SUPFAM" id="SSF55550">
    <property type="entry name" value="SH2 domain"/>
    <property type="match status" value="1"/>
</dbReference>
<dbReference type="EMBL" id="CAAALY010039129">
    <property type="protein sequence ID" value="VEL18876.1"/>
    <property type="molecule type" value="Genomic_DNA"/>
</dbReference>
<evidence type="ECO:0008006" key="4">
    <source>
        <dbReference type="Google" id="ProtNLM"/>
    </source>
</evidence>
<protein>
    <recommendedName>
        <fullName evidence="4">SH2 domain-containing protein</fullName>
    </recommendedName>
</protein>
<feature type="region of interest" description="Disordered" evidence="1">
    <location>
        <begin position="84"/>
        <end position="137"/>
    </location>
</feature>
<reference evidence="2" key="1">
    <citation type="submission" date="2018-11" db="EMBL/GenBank/DDBJ databases">
        <authorList>
            <consortium name="Pathogen Informatics"/>
        </authorList>
    </citation>
    <scope>NUCLEOTIDE SEQUENCE</scope>
</reference>
<dbReference type="GO" id="GO:0005925">
    <property type="term" value="C:focal adhesion"/>
    <property type="evidence" value="ECO:0007669"/>
    <property type="project" value="TreeGrafter"/>
</dbReference>
<comment type="caution">
    <text evidence="2">The sequence shown here is derived from an EMBL/GenBank/DDBJ whole genome shotgun (WGS) entry which is preliminary data.</text>
</comment>
<evidence type="ECO:0000313" key="3">
    <source>
        <dbReference type="Proteomes" id="UP000784294"/>
    </source>
</evidence>
<sequence length="149" mass="15634">MSDQLVRHFLIERSSRGLQIRGYHQEPIFPGIVELVAYHCRYPVALPTVLRLPGYAPAPLPAGYGEGVGDYPCGSDAVLPVRSLGGQNGRPGFSTAPGEQAGKRLHKSKTQLAPAGVGPSNGPLTSQVTMRQSAAHSALQAVLPQGAGE</sequence>